<dbReference type="Proteomes" id="UP000828251">
    <property type="component" value="Unassembled WGS sequence"/>
</dbReference>
<organism evidence="2 3">
    <name type="scientific">Gossypium stocksii</name>
    <dbReference type="NCBI Taxonomy" id="47602"/>
    <lineage>
        <taxon>Eukaryota</taxon>
        <taxon>Viridiplantae</taxon>
        <taxon>Streptophyta</taxon>
        <taxon>Embryophyta</taxon>
        <taxon>Tracheophyta</taxon>
        <taxon>Spermatophyta</taxon>
        <taxon>Magnoliopsida</taxon>
        <taxon>eudicotyledons</taxon>
        <taxon>Gunneridae</taxon>
        <taxon>Pentapetalae</taxon>
        <taxon>rosids</taxon>
        <taxon>malvids</taxon>
        <taxon>Malvales</taxon>
        <taxon>Malvaceae</taxon>
        <taxon>Malvoideae</taxon>
        <taxon>Gossypium</taxon>
    </lineage>
</organism>
<sequence length="78" mass="8203">MNYDGAFDTGTGSTGLRVVVRNGQSLLVGGDGAKVIANCPEVVKALTVKLGVELVVKRKYGKIILVSDSKIVCQEHSV</sequence>
<dbReference type="InterPro" id="IPR002156">
    <property type="entry name" value="RNaseH_domain"/>
</dbReference>
<evidence type="ECO:0000313" key="2">
    <source>
        <dbReference type="EMBL" id="KAH1038530.1"/>
    </source>
</evidence>
<reference evidence="2 3" key="1">
    <citation type="journal article" date="2021" name="Plant Biotechnol. J.">
        <title>Multi-omics assisted identification of the key and species-specific regulatory components of drought-tolerant mechanisms in Gossypium stocksii.</title>
        <authorList>
            <person name="Yu D."/>
            <person name="Ke L."/>
            <person name="Zhang D."/>
            <person name="Wu Y."/>
            <person name="Sun Y."/>
            <person name="Mei J."/>
            <person name="Sun J."/>
            <person name="Sun Y."/>
        </authorList>
    </citation>
    <scope>NUCLEOTIDE SEQUENCE [LARGE SCALE GENOMIC DNA]</scope>
    <source>
        <strain evidence="3">cv. E1</strain>
        <tissue evidence="2">Leaf</tissue>
    </source>
</reference>
<comment type="caution">
    <text evidence="2">The sequence shown here is derived from an EMBL/GenBank/DDBJ whole genome shotgun (WGS) entry which is preliminary data.</text>
</comment>
<evidence type="ECO:0000313" key="3">
    <source>
        <dbReference type="Proteomes" id="UP000828251"/>
    </source>
</evidence>
<feature type="domain" description="RNase H type-1" evidence="1">
    <location>
        <begin position="2"/>
        <end position="74"/>
    </location>
</feature>
<evidence type="ECO:0000259" key="1">
    <source>
        <dbReference type="Pfam" id="PF13456"/>
    </source>
</evidence>
<name>A0A9D3ZHJ7_9ROSI</name>
<accession>A0A9D3ZHJ7</accession>
<dbReference type="GO" id="GO:0003676">
    <property type="term" value="F:nucleic acid binding"/>
    <property type="evidence" value="ECO:0007669"/>
    <property type="project" value="InterPro"/>
</dbReference>
<keyword evidence="3" id="KW-1185">Reference proteome</keyword>
<gene>
    <name evidence="2" type="ORF">J1N35_040273</name>
</gene>
<dbReference type="Pfam" id="PF13456">
    <property type="entry name" value="RVT_3"/>
    <property type="match status" value="1"/>
</dbReference>
<dbReference type="GO" id="GO:0004523">
    <property type="term" value="F:RNA-DNA hybrid ribonuclease activity"/>
    <property type="evidence" value="ECO:0007669"/>
    <property type="project" value="InterPro"/>
</dbReference>
<dbReference type="EMBL" id="JAIQCV010000012">
    <property type="protein sequence ID" value="KAH1038530.1"/>
    <property type="molecule type" value="Genomic_DNA"/>
</dbReference>
<protein>
    <recommendedName>
        <fullName evidence="1">RNase H type-1 domain-containing protein</fullName>
    </recommendedName>
</protein>
<proteinExistence type="predicted"/>
<dbReference type="AlphaFoldDB" id="A0A9D3ZHJ7"/>